<gene>
    <name evidence="2" type="ORF">QLQ15_03695</name>
</gene>
<feature type="chain" id="PRO_5046390629" description="Cupin domain-containing protein" evidence="1">
    <location>
        <begin position="23"/>
        <end position="120"/>
    </location>
</feature>
<dbReference type="Gene3D" id="2.60.120.10">
    <property type="entry name" value="Jelly Rolls"/>
    <property type="match status" value="1"/>
</dbReference>
<evidence type="ECO:0000313" key="3">
    <source>
        <dbReference type="Proteomes" id="UP001321580"/>
    </source>
</evidence>
<proteinExistence type="predicted"/>
<evidence type="ECO:0008006" key="4">
    <source>
        <dbReference type="Google" id="ProtNLM"/>
    </source>
</evidence>
<dbReference type="RefSeq" id="WP_283211499.1">
    <property type="nucleotide sequence ID" value="NZ_JASGBI010000001.1"/>
</dbReference>
<dbReference type="SUPFAM" id="SSF51182">
    <property type="entry name" value="RmlC-like cupins"/>
    <property type="match status" value="1"/>
</dbReference>
<organism evidence="2 3">
    <name type="scientific">Lysobacter stagni</name>
    <dbReference type="NCBI Taxonomy" id="3045172"/>
    <lineage>
        <taxon>Bacteria</taxon>
        <taxon>Pseudomonadati</taxon>
        <taxon>Pseudomonadota</taxon>
        <taxon>Gammaproteobacteria</taxon>
        <taxon>Lysobacterales</taxon>
        <taxon>Lysobacteraceae</taxon>
        <taxon>Lysobacter</taxon>
    </lineage>
</organism>
<sequence length="120" mass="12650">MKHTTLMGIAACAALLPVLAPAQDLVQSAGKNAKVVLDNADVRVIELNMPAGASTGVHEHKTDQLVVFLTGGKAKQTDSAGTVKEMERKPGEVAWSGPVTHDTVNESGKPIRTLVIELKK</sequence>
<keyword evidence="1" id="KW-0732">Signal</keyword>
<reference evidence="2 3" key="1">
    <citation type="submission" date="2023-05" db="EMBL/GenBank/DDBJ databases">
        <title>Lysobacter sp. strain LF1 Genome sequencing and assembly.</title>
        <authorList>
            <person name="Jung Y."/>
        </authorList>
    </citation>
    <scope>NUCLEOTIDE SEQUENCE [LARGE SCALE GENOMIC DNA]</scope>
    <source>
        <strain evidence="2 3">LF1</strain>
    </source>
</reference>
<comment type="caution">
    <text evidence="2">The sequence shown here is derived from an EMBL/GenBank/DDBJ whole genome shotgun (WGS) entry which is preliminary data.</text>
</comment>
<dbReference type="InterPro" id="IPR011051">
    <property type="entry name" value="RmlC_Cupin_sf"/>
</dbReference>
<feature type="signal peptide" evidence="1">
    <location>
        <begin position="1"/>
        <end position="22"/>
    </location>
</feature>
<name>A0ABT6XDL1_9GAMM</name>
<accession>A0ABT6XDL1</accession>
<protein>
    <recommendedName>
        <fullName evidence="4">Cupin domain-containing protein</fullName>
    </recommendedName>
</protein>
<evidence type="ECO:0000313" key="2">
    <source>
        <dbReference type="EMBL" id="MDI9238008.1"/>
    </source>
</evidence>
<evidence type="ECO:0000256" key="1">
    <source>
        <dbReference type="SAM" id="SignalP"/>
    </source>
</evidence>
<dbReference type="Proteomes" id="UP001321580">
    <property type="component" value="Unassembled WGS sequence"/>
</dbReference>
<dbReference type="EMBL" id="JASGBI010000001">
    <property type="protein sequence ID" value="MDI9238008.1"/>
    <property type="molecule type" value="Genomic_DNA"/>
</dbReference>
<keyword evidence="3" id="KW-1185">Reference proteome</keyword>
<dbReference type="InterPro" id="IPR014710">
    <property type="entry name" value="RmlC-like_jellyroll"/>
</dbReference>